<organism evidence="3 4">
    <name type="scientific">Actinotalea fermentans</name>
    <dbReference type="NCBI Taxonomy" id="43671"/>
    <lineage>
        <taxon>Bacteria</taxon>
        <taxon>Bacillati</taxon>
        <taxon>Actinomycetota</taxon>
        <taxon>Actinomycetes</taxon>
        <taxon>Micrococcales</taxon>
        <taxon>Cellulomonadaceae</taxon>
        <taxon>Actinotalea</taxon>
    </lineage>
</organism>
<protein>
    <submittedName>
        <fullName evidence="3">Uncharacterized protein</fullName>
    </submittedName>
</protein>
<feature type="compositionally biased region" description="Pro residues" evidence="1">
    <location>
        <begin position="1"/>
        <end position="32"/>
    </location>
</feature>
<evidence type="ECO:0000313" key="3">
    <source>
        <dbReference type="EMBL" id="GEN80556.1"/>
    </source>
</evidence>
<accession>A0A511YZL4</accession>
<proteinExistence type="predicted"/>
<name>A0A511YZL4_9CELL</name>
<dbReference type="AlphaFoldDB" id="A0A511YZL4"/>
<feature type="transmembrane region" description="Helical" evidence="2">
    <location>
        <begin position="37"/>
        <end position="63"/>
    </location>
</feature>
<evidence type="ECO:0000313" key="4">
    <source>
        <dbReference type="Proteomes" id="UP000321484"/>
    </source>
</evidence>
<feature type="transmembrane region" description="Helical" evidence="2">
    <location>
        <begin position="111"/>
        <end position="132"/>
    </location>
</feature>
<dbReference type="EMBL" id="BJYK01000008">
    <property type="protein sequence ID" value="GEN80556.1"/>
    <property type="molecule type" value="Genomic_DNA"/>
</dbReference>
<feature type="transmembrane region" description="Helical" evidence="2">
    <location>
        <begin position="75"/>
        <end position="99"/>
    </location>
</feature>
<evidence type="ECO:0000256" key="1">
    <source>
        <dbReference type="SAM" id="MobiDB-lite"/>
    </source>
</evidence>
<evidence type="ECO:0000256" key="2">
    <source>
        <dbReference type="SAM" id="Phobius"/>
    </source>
</evidence>
<feature type="region of interest" description="Disordered" evidence="1">
    <location>
        <begin position="1"/>
        <end position="34"/>
    </location>
</feature>
<keyword evidence="2" id="KW-0472">Membrane</keyword>
<dbReference type="Proteomes" id="UP000321484">
    <property type="component" value="Unassembled WGS sequence"/>
</dbReference>
<dbReference type="RefSeq" id="WP_146819690.1">
    <property type="nucleotide sequence ID" value="NZ_BJYK01000008.1"/>
</dbReference>
<keyword evidence="2" id="KW-0812">Transmembrane</keyword>
<keyword evidence="2" id="KW-1133">Transmembrane helix</keyword>
<comment type="caution">
    <text evidence="3">The sequence shown here is derived from an EMBL/GenBank/DDBJ whole genome shotgun (WGS) entry which is preliminary data.</text>
</comment>
<sequence>MTHPTTPDPSEPGPPDAGPPDAGPPDAGPPRPRPARLVLAPLGAAAAGVAAGLLGVGLTVALANTVDSGDAWADLAMAVLGVLVSVGLGVVVWLAALVAAARRLFARGERLAPLLLSAGGVLGLVLVAGVASSADQTLPGAGPLLVLGACVVGVVVLPPAVFWLYGTTRRRPGPPPGWPLPPA</sequence>
<reference evidence="3 4" key="1">
    <citation type="submission" date="2019-07" db="EMBL/GenBank/DDBJ databases">
        <title>Whole genome shotgun sequence of Actinotalea fermentans NBRC 105374.</title>
        <authorList>
            <person name="Hosoyama A."/>
            <person name="Uohara A."/>
            <person name="Ohji S."/>
            <person name="Ichikawa N."/>
        </authorList>
    </citation>
    <scope>NUCLEOTIDE SEQUENCE [LARGE SCALE GENOMIC DNA]</scope>
    <source>
        <strain evidence="3 4">NBRC 105374</strain>
    </source>
</reference>
<feature type="transmembrane region" description="Helical" evidence="2">
    <location>
        <begin position="144"/>
        <end position="165"/>
    </location>
</feature>
<gene>
    <name evidence="3" type="ORF">AFE02nite_22900</name>
</gene>
<keyword evidence="4" id="KW-1185">Reference proteome</keyword>